<geneLocation type="mitochondrion" evidence="20"/>
<evidence type="ECO:0000313" key="20">
    <source>
        <dbReference type="EMBL" id="QFX74493.1"/>
    </source>
</evidence>
<dbReference type="EC" id="7.1.1.2" evidence="4 18"/>
<keyword evidence="11 18" id="KW-0249">Electron transport</keyword>
<keyword evidence="12 18" id="KW-1133">Transmembrane helix</keyword>
<comment type="catalytic activity">
    <reaction evidence="17 18">
        <text>a ubiquinone + NADH + 5 H(+)(in) = a ubiquinol + NAD(+) + 4 H(+)(out)</text>
        <dbReference type="Rhea" id="RHEA:29091"/>
        <dbReference type="Rhea" id="RHEA-COMP:9565"/>
        <dbReference type="Rhea" id="RHEA-COMP:9566"/>
        <dbReference type="ChEBI" id="CHEBI:15378"/>
        <dbReference type="ChEBI" id="CHEBI:16389"/>
        <dbReference type="ChEBI" id="CHEBI:17976"/>
        <dbReference type="ChEBI" id="CHEBI:57540"/>
        <dbReference type="ChEBI" id="CHEBI:57945"/>
        <dbReference type="EC" id="7.1.1.2"/>
    </reaction>
</comment>
<feature type="transmembrane region" description="Helical" evidence="18">
    <location>
        <begin position="28"/>
        <end position="46"/>
    </location>
</feature>
<feature type="transmembrane region" description="Helical" evidence="18">
    <location>
        <begin position="5"/>
        <end position="22"/>
    </location>
</feature>
<evidence type="ECO:0000256" key="2">
    <source>
        <dbReference type="ARBA" id="ARBA00004448"/>
    </source>
</evidence>
<gene>
    <name evidence="20" type="primary">ND2</name>
</gene>
<sequence>MLLKFYQLIFLGTLIMGTTIAISASSWFTCWLGLEINLISLIPLLLNKMSPASTEAAIKYFLVQAMASLILVFTSLLESVYSFSNFMETMNGVIFLTLLLKAGIPPFHFWFPQVMKASSWFQCVLILTWQKIAPFILMSYLFYSNLVSLAILASCLVGPLGGLNQTNFMMIMTYSSVTHSAWMTAIIFWALSVWTSYFTIYSLITVSVILMITSMKLESLKQISLSKVKMISSLVMVSLLLSLGGLPPLLGFIPKLSAIQTLLSMKMQGIAVILIVASLVSLFYYIRVIYSSLINKHPQLNFKLLPMPKQNNLITTIAATGNIASPVLVCLT</sequence>
<evidence type="ECO:0000256" key="16">
    <source>
        <dbReference type="ARBA" id="ARBA00023136"/>
    </source>
</evidence>
<name>A0A5P9W864_9HEXA</name>
<dbReference type="PRINTS" id="PR01436">
    <property type="entry name" value="NADHDHGNASE2"/>
</dbReference>
<comment type="subcellular location">
    <subcellularLocation>
        <location evidence="2 18">Mitochondrion inner membrane</location>
        <topology evidence="2 18">Multi-pass membrane protein</topology>
    </subcellularLocation>
</comment>
<dbReference type="Pfam" id="PF00361">
    <property type="entry name" value="Proton_antipo_M"/>
    <property type="match status" value="1"/>
</dbReference>
<evidence type="ECO:0000256" key="15">
    <source>
        <dbReference type="ARBA" id="ARBA00023128"/>
    </source>
</evidence>
<dbReference type="GO" id="GO:0006120">
    <property type="term" value="P:mitochondrial electron transport, NADH to ubiquinone"/>
    <property type="evidence" value="ECO:0007669"/>
    <property type="project" value="InterPro"/>
</dbReference>
<evidence type="ECO:0000256" key="10">
    <source>
        <dbReference type="ARBA" id="ARBA00022967"/>
    </source>
</evidence>
<comment type="similarity">
    <text evidence="3 18">Belongs to the complex I subunit 2 family.</text>
</comment>
<protein>
    <recommendedName>
        <fullName evidence="5 18">NADH-ubiquinone oxidoreductase chain 2</fullName>
        <ecNumber evidence="4 18">7.1.1.2</ecNumber>
    </recommendedName>
</protein>
<evidence type="ECO:0000256" key="9">
    <source>
        <dbReference type="ARBA" id="ARBA00022792"/>
    </source>
</evidence>
<feature type="transmembrane region" description="Helical" evidence="18">
    <location>
        <begin position="58"/>
        <end position="77"/>
    </location>
</feature>
<evidence type="ECO:0000256" key="4">
    <source>
        <dbReference type="ARBA" id="ARBA00012944"/>
    </source>
</evidence>
<feature type="transmembrane region" description="Helical" evidence="18">
    <location>
        <begin position="233"/>
        <end position="253"/>
    </location>
</feature>
<dbReference type="PANTHER" id="PTHR46552">
    <property type="entry name" value="NADH-UBIQUINONE OXIDOREDUCTASE CHAIN 2"/>
    <property type="match status" value="1"/>
</dbReference>
<feature type="transmembrane region" description="Helical" evidence="18">
    <location>
        <begin position="181"/>
        <end position="212"/>
    </location>
</feature>
<organism evidence="20">
    <name type="scientific">Isotomurus maculatus</name>
    <dbReference type="NCBI Taxonomy" id="36143"/>
    <lineage>
        <taxon>Eukaryota</taxon>
        <taxon>Metazoa</taxon>
        <taxon>Ecdysozoa</taxon>
        <taxon>Arthropoda</taxon>
        <taxon>Hexapoda</taxon>
        <taxon>Collembola</taxon>
        <taxon>Entomobryomorpha</taxon>
        <taxon>Isotomoidea</taxon>
        <taxon>Isotomidae</taxon>
        <taxon>Isotominae</taxon>
        <taxon>Isotomurus</taxon>
    </lineage>
</organism>
<dbReference type="InterPro" id="IPR003917">
    <property type="entry name" value="NADH_UbQ_OxRdtase_chain2"/>
</dbReference>
<keyword evidence="10 18" id="KW-1278">Translocase</keyword>
<evidence type="ECO:0000256" key="3">
    <source>
        <dbReference type="ARBA" id="ARBA00007012"/>
    </source>
</evidence>
<comment type="function">
    <text evidence="18">Core subunit of the mitochondrial membrane respiratory chain NADH dehydrogenase (Complex I) which catalyzes electron transfer from NADH through the respiratory chain, using ubiquinone as an electron acceptor. Essential for the catalytic activity and assembly of complex I.</text>
</comment>
<evidence type="ECO:0000256" key="13">
    <source>
        <dbReference type="ARBA" id="ARBA00023027"/>
    </source>
</evidence>
<dbReference type="EMBL" id="MK509021">
    <property type="protein sequence ID" value="QFX74493.1"/>
    <property type="molecule type" value="Genomic_DNA"/>
</dbReference>
<feature type="transmembrane region" description="Helical" evidence="18">
    <location>
        <begin position="265"/>
        <end position="286"/>
    </location>
</feature>
<keyword evidence="8 18" id="KW-0812">Transmembrane</keyword>
<evidence type="ECO:0000256" key="1">
    <source>
        <dbReference type="ARBA" id="ARBA00003257"/>
    </source>
</evidence>
<evidence type="ECO:0000256" key="14">
    <source>
        <dbReference type="ARBA" id="ARBA00023075"/>
    </source>
</evidence>
<dbReference type="PANTHER" id="PTHR46552:SF1">
    <property type="entry name" value="NADH-UBIQUINONE OXIDOREDUCTASE CHAIN 2"/>
    <property type="match status" value="1"/>
</dbReference>
<evidence type="ECO:0000256" key="18">
    <source>
        <dbReference type="RuleBase" id="RU003403"/>
    </source>
</evidence>
<keyword evidence="7 18" id="KW-0679">Respiratory chain</keyword>
<feature type="domain" description="NADH:quinone oxidoreductase/Mrp antiporter transmembrane" evidence="19">
    <location>
        <begin position="24"/>
        <end position="279"/>
    </location>
</feature>
<evidence type="ECO:0000256" key="7">
    <source>
        <dbReference type="ARBA" id="ARBA00022660"/>
    </source>
</evidence>
<keyword evidence="16 18" id="KW-0472">Membrane</keyword>
<evidence type="ECO:0000256" key="6">
    <source>
        <dbReference type="ARBA" id="ARBA00022448"/>
    </source>
</evidence>
<evidence type="ECO:0000256" key="12">
    <source>
        <dbReference type="ARBA" id="ARBA00022989"/>
    </source>
</evidence>
<dbReference type="GO" id="GO:0005743">
    <property type="term" value="C:mitochondrial inner membrane"/>
    <property type="evidence" value="ECO:0007669"/>
    <property type="project" value="UniProtKB-SubCell"/>
</dbReference>
<evidence type="ECO:0000256" key="5">
    <source>
        <dbReference type="ARBA" id="ARBA00021008"/>
    </source>
</evidence>
<keyword evidence="15 18" id="KW-0496">Mitochondrion</keyword>
<evidence type="ECO:0000256" key="11">
    <source>
        <dbReference type="ARBA" id="ARBA00022982"/>
    </source>
</evidence>
<dbReference type="InterPro" id="IPR001750">
    <property type="entry name" value="ND/Mrp_TM"/>
</dbReference>
<evidence type="ECO:0000256" key="8">
    <source>
        <dbReference type="ARBA" id="ARBA00022692"/>
    </source>
</evidence>
<accession>A0A5P9W864</accession>
<evidence type="ECO:0000256" key="17">
    <source>
        <dbReference type="ARBA" id="ARBA00049551"/>
    </source>
</evidence>
<evidence type="ECO:0000259" key="19">
    <source>
        <dbReference type="Pfam" id="PF00361"/>
    </source>
</evidence>
<comment type="function">
    <text evidence="1">Core subunit of the mitochondrial membrane respiratory chain NADH dehydrogenase (Complex I) that is believed to belong to the minimal assembly required for catalysis. Complex I functions in the transfer of electrons from NADH to the respiratory chain. The immediate electron acceptor for the enzyme is believed to be ubiquinone.</text>
</comment>
<dbReference type="InterPro" id="IPR050175">
    <property type="entry name" value="Complex_I_Subunit_2"/>
</dbReference>
<dbReference type="AlphaFoldDB" id="A0A5P9W864"/>
<keyword evidence="9 18" id="KW-0999">Mitochondrion inner membrane</keyword>
<reference evidence="20" key="1">
    <citation type="journal article" date="2019" name="Mitochondrial DNA Part B Resour">
        <title>The complete mitogenome of Isotomurus maculatus: a widespread species that is invading the sub-Antarctic region.</title>
        <authorList>
            <person name="Jagatap H."/>
            <person name="Monsanto D.M."/>
            <person name="van Vuuren B.J."/>
            <person name="Parbhu S.P."/>
            <person name="Dinoi A."/>
            <person name="Janion-Scheepers C."/>
            <person name="Sekar S."/>
            <person name="Teske P.R."/>
            <person name="Emami-Khoyi A."/>
        </authorList>
    </citation>
    <scope>NUCLEOTIDE SEQUENCE</scope>
</reference>
<feature type="transmembrane region" description="Helical" evidence="18">
    <location>
        <begin position="89"/>
        <end position="111"/>
    </location>
</feature>
<keyword evidence="6" id="KW-0813">Transport</keyword>
<proteinExistence type="inferred from homology"/>
<feature type="transmembrane region" description="Helical" evidence="18">
    <location>
        <begin position="132"/>
        <end position="161"/>
    </location>
</feature>
<keyword evidence="14 18" id="KW-0830">Ubiquinone</keyword>
<keyword evidence="13 18" id="KW-0520">NAD</keyword>
<dbReference type="GO" id="GO:0008137">
    <property type="term" value="F:NADH dehydrogenase (ubiquinone) activity"/>
    <property type="evidence" value="ECO:0007669"/>
    <property type="project" value="UniProtKB-EC"/>
</dbReference>